<reference evidence="10" key="1">
    <citation type="journal article" date="2015" name="MBio">
        <title>Rapid genome assembly and comparison decode intrastrain variation in human alphaherpesviruses.</title>
        <authorList>
            <person name="Parsons L.R."/>
            <person name="Tafuri Y.R."/>
            <person name="Shreve J.T."/>
            <person name="Bowen C.D."/>
            <person name="Shipley M.M."/>
            <person name="Enquist L.W."/>
            <person name="Szpara M.L."/>
        </authorList>
    </citation>
    <scope>NUCLEOTIDE SEQUENCE</scope>
    <source>
        <strain evidence="10">H166syn</strain>
    </source>
</reference>
<keyword evidence="7" id="KW-0946">Virion</keyword>
<evidence type="ECO:0000256" key="1">
    <source>
        <dbReference type="ARBA" id="ARBA00004147"/>
    </source>
</evidence>
<evidence type="ECO:0000256" key="7">
    <source>
        <dbReference type="ARBA" id="ARBA00022844"/>
    </source>
</evidence>
<comment type="subcellular location">
    <subcellularLocation>
        <location evidence="2">Host cytoplasm</location>
    </subcellularLocation>
    <subcellularLocation>
        <location evidence="1">Host nucleus</location>
    </subcellularLocation>
    <subcellularLocation>
        <location evidence="3">Virion tegument</location>
    </subcellularLocation>
</comment>
<organismHost>
    <name type="scientific">Homo sapiens</name>
    <name type="common">Human</name>
    <dbReference type="NCBI Taxonomy" id="9606"/>
</organismHost>
<evidence type="ECO:0000256" key="3">
    <source>
        <dbReference type="ARBA" id="ARBA00004535"/>
    </source>
</evidence>
<evidence type="ECO:0000256" key="8">
    <source>
        <dbReference type="ARBA" id="ARBA00023200"/>
    </source>
</evidence>
<protein>
    <submittedName>
        <fullName evidence="10">UL14</fullName>
    </submittedName>
</protein>
<keyword evidence="5" id="KW-1048">Host nucleus</keyword>
<feature type="region of interest" description="Disordered" evidence="9">
    <location>
        <begin position="160"/>
        <end position="219"/>
    </location>
</feature>
<organism evidence="10">
    <name type="scientific">Human herpesvirus 1</name>
    <name type="common">HHV-1</name>
    <name type="synonym">Human herpes simplex virus 1</name>
    <dbReference type="NCBI Taxonomy" id="10298"/>
    <lineage>
        <taxon>Viruses</taxon>
        <taxon>Duplodnaviria</taxon>
        <taxon>Heunggongvirae</taxon>
        <taxon>Peploviricota</taxon>
        <taxon>Herviviricetes</taxon>
        <taxon>Herpesvirales</taxon>
        <taxon>Orthoherpesviridae</taxon>
        <taxon>Alphaherpesvirinae</taxon>
        <taxon>Simplexvirus</taxon>
        <taxon>Simplexvirus humanalpha1</taxon>
    </lineage>
</organism>
<sequence>MDRDAAHAALRRRLAETHLRAEIYKDQTLQLHREGVSTQDPRFVGAFMAAKAAHLELEARLKSRARLEMMRQRATCVKIRMEEQAARRDFLTAHRRYLDPALGERLDAVDDRLADQEEQLEEAATNASLWGDGDLAEGWMSPADSDLLVMWQLTSAPKVHANGPSRIGSHPTYTPTHTGPPGAPAAPLSRTPPAPAPPTGPATDPASASGFARDYPDGE</sequence>
<evidence type="ECO:0000256" key="2">
    <source>
        <dbReference type="ARBA" id="ARBA00004192"/>
    </source>
</evidence>
<accession>A0A0B5EAI7</accession>
<comment type="similarity">
    <text evidence="4">Belongs to the alphaherpesvirinae HHV-1 UL14 protein family.</text>
</comment>
<name>A0A0B5EAI7_HHV1</name>
<dbReference type="Pfam" id="PF03580">
    <property type="entry name" value="Herpes_UL14"/>
    <property type="match status" value="1"/>
</dbReference>
<evidence type="ECO:0000313" key="10">
    <source>
        <dbReference type="EMBL" id="AJE60388.1"/>
    </source>
</evidence>
<proteinExistence type="inferred from homology"/>
<dbReference type="EMBL" id="KM222727">
    <property type="protein sequence ID" value="AJE60388.1"/>
    <property type="molecule type" value="Genomic_DNA"/>
</dbReference>
<evidence type="ECO:0000256" key="4">
    <source>
        <dbReference type="ARBA" id="ARBA00009888"/>
    </source>
</evidence>
<evidence type="ECO:0000256" key="6">
    <source>
        <dbReference type="ARBA" id="ARBA00022580"/>
    </source>
</evidence>
<dbReference type="InterPro" id="IPR005207">
    <property type="entry name" value="Herpes_UL14"/>
</dbReference>
<keyword evidence="8" id="KW-1035">Host cytoplasm</keyword>
<dbReference type="GO" id="GO:0042025">
    <property type="term" value="C:host cell nucleus"/>
    <property type="evidence" value="ECO:0007669"/>
    <property type="project" value="UniProtKB-SubCell"/>
</dbReference>
<evidence type="ECO:0000256" key="5">
    <source>
        <dbReference type="ARBA" id="ARBA00022562"/>
    </source>
</evidence>
<keyword evidence="6" id="KW-0920">Virion tegument</keyword>
<gene>
    <name evidence="10" type="primary">UL14</name>
</gene>
<dbReference type="GO" id="GO:0019033">
    <property type="term" value="C:viral tegument"/>
    <property type="evidence" value="ECO:0007669"/>
    <property type="project" value="UniProtKB-SubCell"/>
</dbReference>
<evidence type="ECO:0000256" key="9">
    <source>
        <dbReference type="SAM" id="MobiDB-lite"/>
    </source>
</evidence>
<feature type="compositionally biased region" description="Pro residues" evidence="9">
    <location>
        <begin position="190"/>
        <end position="200"/>
    </location>
</feature>
<dbReference type="GO" id="GO:0030430">
    <property type="term" value="C:host cell cytoplasm"/>
    <property type="evidence" value="ECO:0007669"/>
    <property type="project" value="UniProtKB-SubCell"/>
</dbReference>
<feature type="compositionally biased region" description="Low complexity" evidence="9">
    <location>
        <begin position="170"/>
        <end position="189"/>
    </location>
</feature>